<dbReference type="Gene3D" id="3.40.50.2300">
    <property type="match status" value="3"/>
</dbReference>
<dbReference type="PROSITE" id="PS50894">
    <property type="entry name" value="HPT"/>
    <property type="match status" value="1"/>
</dbReference>
<dbReference type="SUPFAM" id="SSF52172">
    <property type="entry name" value="CheY-like"/>
    <property type="match status" value="3"/>
</dbReference>
<dbReference type="Proteomes" id="UP000664277">
    <property type="component" value="Unassembled WGS sequence"/>
</dbReference>
<gene>
    <name evidence="6" type="ORF">J0M35_05045</name>
</gene>
<evidence type="ECO:0000259" key="5">
    <source>
        <dbReference type="PROSITE" id="PS50894"/>
    </source>
</evidence>
<dbReference type="InterPro" id="IPR000160">
    <property type="entry name" value="GGDEF_dom"/>
</dbReference>
<dbReference type="PANTHER" id="PTHR45138:SF9">
    <property type="entry name" value="DIGUANYLATE CYCLASE DGCM-RELATED"/>
    <property type="match status" value="1"/>
</dbReference>
<dbReference type="SUPFAM" id="SSF47226">
    <property type="entry name" value="Histidine-containing phosphotransfer domain, HPT domain"/>
    <property type="match status" value="1"/>
</dbReference>
<evidence type="ECO:0000256" key="2">
    <source>
        <dbReference type="PROSITE-ProRule" id="PRU00169"/>
    </source>
</evidence>
<sequence>MSRTILHLEIEDSVKELLNALLSARGHKVESLASGKAGLARIAGENIDLVVVGAELEDIDGISFISKLRASNRNISIIYVSKVWHDAAIYKQLRSDLKVDMVVHRPLKASLLGAQIESIFQEEKKITSHIEQEETIFKTLQANYLKVLPERVKKLNAAIKTAKTNPEDQYSLLEAIRLAHNLKGTASSCGFGVLGESAGSLEKALASIKDNRLEKNEAAWEEIDLMVDLVRSNATVLGGTPSAQVDKRAFSTLEIDPETDMSLPPVSGPPIPQDNFDVFDDSASARVLVVSKAELAGGGVLSTRAGMKVHVLKVSDREEALERAARLTLDAVLIDIDIKLPGPSLNLARELRSLAQYESLPVAFLAGERKEKDLEDSTHAGAALMLSDGEEGHLSGGDLSQAIDYLLSARSGGRPRILLVDDDQDFVHVVASVLGQEGMLVKVVESGARILAEMNDFHPDLLLLDVNMPGLSGYDVCRLVRGESRYHDLPVIVLTAATGLENRLAAFESGADDYLPKPIAKVELLTRVKVRLERSRLLRERANLDVLTGLPIRRAFMEELDKMVQESERNGLIFSLALIDVDHFKQINDSHGHLAGDRVLAALGQLLKKRFRVEDIRGRWGGEEFIVAFRHIPRNTARGALQRALEELSKLEFKGDRDESFSISFSSGIVEYPAESKDLSDLLRRSDEKLYRAKEAGRNCIIA</sequence>
<feature type="domain" description="HPt" evidence="5">
    <location>
        <begin position="133"/>
        <end position="240"/>
    </location>
</feature>
<dbReference type="PROSITE" id="PS50887">
    <property type="entry name" value="GGDEF"/>
    <property type="match status" value="1"/>
</dbReference>
<dbReference type="SUPFAM" id="SSF55073">
    <property type="entry name" value="Nucleotide cyclase"/>
    <property type="match status" value="1"/>
</dbReference>
<dbReference type="FunFam" id="3.30.70.270:FF:000001">
    <property type="entry name" value="Diguanylate cyclase domain protein"/>
    <property type="match status" value="1"/>
</dbReference>
<dbReference type="InterPro" id="IPR043128">
    <property type="entry name" value="Rev_trsase/Diguanyl_cyclase"/>
</dbReference>
<dbReference type="Gene3D" id="1.20.120.160">
    <property type="entry name" value="HPT domain"/>
    <property type="match status" value="1"/>
</dbReference>
<dbReference type="CDD" id="cd01949">
    <property type="entry name" value="GGDEF"/>
    <property type="match status" value="1"/>
</dbReference>
<dbReference type="EMBL" id="JAFLCK010000005">
    <property type="protein sequence ID" value="MBN8659706.1"/>
    <property type="molecule type" value="Genomic_DNA"/>
</dbReference>
<reference evidence="6" key="1">
    <citation type="submission" date="2021-02" db="EMBL/GenBank/DDBJ databases">
        <title>Genome-Resolved Metagenomics of a Microbial Community Performing Photosynthetic Biological Nutrient Removal.</title>
        <authorList>
            <person name="Mcdaniel E.A."/>
        </authorList>
    </citation>
    <scope>NUCLEOTIDE SEQUENCE</scope>
    <source>
        <strain evidence="6">UWPOB_OBS1</strain>
    </source>
</reference>
<dbReference type="GO" id="GO:0005886">
    <property type="term" value="C:plasma membrane"/>
    <property type="evidence" value="ECO:0007669"/>
    <property type="project" value="TreeGrafter"/>
</dbReference>
<evidence type="ECO:0000256" key="1">
    <source>
        <dbReference type="PROSITE-ProRule" id="PRU00110"/>
    </source>
</evidence>
<dbReference type="InterPro" id="IPR036641">
    <property type="entry name" value="HPT_dom_sf"/>
</dbReference>
<dbReference type="SMART" id="SM00448">
    <property type="entry name" value="REC"/>
    <property type="match status" value="2"/>
</dbReference>
<feature type="domain" description="GGDEF" evidence="4">
    <location>
        <begin position="572"/>
        <end position="703"/>
    </location>
</feature>
<protein>
    <submittedName>
        <fullName evidence="6">Response regulator</fullName>
    </submittedName>
</protein>
<comment type="caution">
    <text evidence="6">The sequence shown here is derived from an EMBL/GenBank/DDBJ whole genome shotgun (WGS) entry which is preliminary data.</text>
</comment>
<dbReference type="GO" id="GO:0000160">
    <property type="term" value="P:phosphorelay signal transduction system"/>
    <property type="evidence" value="ECO:0007669"/>
    <property type="project" value="InterPro"/>
</dbReference>
<proteinExistence type="predicted"/>
<dbReference type="InterPro" id="IPR011006">
    <property type="entry name" value="CheY-like_superfamily"/>
</dbReference>
<feature type="domain" description="Response regulatory" evidence="3">
    <location>
        <begin position="4"/>
        <end position="120"/>
    </location>
</feature>
<dbReference type="GO" id="GO:0052621">
    <property type="term" value="F:diguanylate cyclase activity"/>
    <property type="evidence" value="ECO:0007669"/>
    <property type="project" value="TreeGrafter"/>
</dbReference>
<feature type="modified residue" description="4-aspartylphosphate" evidence="2">
    <location>
        <position position="465"/>
    </location>
</feature>
<name>A0A8J7TL87_9BACT</name>
<dbReference type="PANTHER" id="PTHR45138">
    <property type="entry name" value="REGULATORY COMPONENTS OF SENSORY TRANSDUCTION SYSTEM"/>
    <property type="match status" value="1"/>
</dbReference>
<feature type="modified residue" description="Phosphohistidine" evidence="1">
    <location>
        <position position="180"/>
    </location>
</feature>
<dbReference type="GO" id="GO:0043709">
    <property type="term" value="P:cell adhesion involved in single-species biofilm formation"/>
    <property type="evidence" value="ECO:0007669"/>
    <property type="project" value="TreeGrafter"/>
</dbReference>
<dbReference type="NCBIfam" id="TIGR00254">
    <property type="entry name" value="GGDEF"/>
    <property type="match status" value="1"/>
</dbReference>
<evidence type="ECO:0000259" key="4">
    <source>
        <dbReference type="PROSITE" id="PS50887"/>
    </source>
</evidence>
<dbReference type="Pfam" id="PF00990">
    <property type="entry name" value="GGDEF"/>
    <property type="match status" value="1"/>
</dbReference>
<dbReference type="Gene3D" id="3.30.70.270">
    <property type="match status" value="1"/>
</dbReference>
<dbReference type="AlphaFoldDB" id="A0A8J7TL87"/>
<dbReference type="InterPro" id="IPR008207">
    <property type="entry name" value="Sig_transdc_His_kin_Hpt_dom"/>
</dbReference>
<dbReference type="InterPro" id="IPR050469">
    <property type="entry name" value="Diguanylate_Cyclase"/>
</dbReference>
<dbReference type="CDD" id="cd17574">
    <property type="entry name" value="REC_OmpR"/>
    <property type="match status" value="1"/>
</dbReference>
<evidence type="ECO:0000259" key="3">
    <source>
        <dbReference type="PROSITE" id="PS50110"/>
    </source>
</evidence>
<keyword evidence="2" id="KW-0597">Phosphoprotein</keyword>
<feature type="domain" description="Response regulatory" evidence="3">
    <location>
        <begin position="416"/>
        <end position="532"/>
    </location>
</feature>
<dbReference type="InterPro" id="IPR029787">
    <property type="entry name" value="Nucleotide_cyclase"/>
</dbReference>
<dbReference type="Pfam" id="PF00072">
    <property type="entry name" value="Response_reg"/>
    <property type="match status" value="2"/>
</dbReference>
<dbReference type="GO" id="GO:1902201">
    <property type="term" value="P:negative regulation of bacterial-type flagellum-dependent cell motility"/>
    <property type="evidence" value="ECO:0007669"/>
    <property type="project" value="TreeGrafter"/>
</dbReference>
<evidence type="ECO:0000313" key="7">
    <source>
        <dbReference type="Proteomes" id="UP000664277"/>
    </source>
</evidence>
<dbReference type="InterPro" id="IPR001789">
    <property type="entry name" value="Sig_transdc_resp-reg_receiver"/>
</dbReference>
<comment type="caution">
    <text evidence="2">Lacks conserved residue(s) required for the propagation of feature annotation.</text>
</comment>
<accession>A0A8J7TL87</accession>
<evidence type="ECO:0000313" key="6">
    <source>
        <dbReference type="EMBL" id="MBN8659706.1"/>
    </source>
</evidence>
<dbReference type="CDD" id="cd00156">
    <property type="entry name" value="REC"/>
    <property type="match status" value="1"/>
</dbReference>
<dbReference type="PROSITE" id="PS50110">
    <property type="entry name" value="RESPONSE_REGULATORY"/>
    <property type="match status" value="2"/>
</dbReference>
<dbReference type="SMART" id="SM00267">
    <property type="entry name" value="GGDEF"/>
    <property type="match status" value="1"/>
</dbReference>
<organism evidence="6 7">
    <name type="scientific">Candidatus Obscuribacter phosphatis</name>
    <dbReference type="NCBI Taxonomy" id="1906157"/>
    <lineage>
        <taxon>Bacteria</taxon>
        <taxon>Bacillati</taxon>
        <taxon>Candidatus Melainabacteria</taxon>
        <taxon>Candidatus Obscuribacterales</taxon>
        <taxon>Candidatus Obscuribacteraceae</taxon>
        <taxon>Candidatus Obscuribacter</taxon>
    </lineage>
</organism>
<dbReference type="Pfam" id="PF01627">
    <property type="entry name" value="Hpt"/>
    <property type="match status" value="1"/>
</dbReference>